<evidence type="ECO:0000313" key="3">
    <source>
        <dbReference type="Proteomes" id="UP000499080"/>
    </source>
</evidence>
<proteinExistence type="predicted"/>
<evidence type="ECO:0000259" key="1">
    <source>
        <dbReference type="Pfam" id="PF17921"/>
    </source>
</evidence>
<protein>
    <recommendedName>
        <fullName evidence="1">Integrase zinc-binding domain-containing protein</fullName>
    </recommendedName>
</protein>
<organism evidence="2 3">
    <name type="scientific">Araneus ventricosus</name>
    <name type="common">Orbweaver spider</name>
    <name type="synonym">Epeira ventricosa</name>
    <dbReference type="NCBI Taxonomy" id="182803"/>
    <lineage>
        <taxon>Eukaryota</taxon>
        <taxon>Metazoa</taxon>
        <taxon>Ecdysozoa</taxon>
        <taxon>Arthropoda</taxon>
        <taxon>Chelicerata</taxon>
        <taxon>Arachnida</taxon>
        <taxon>Araneae</taxon>
        <taxon>Araneomorphae</taxon>
        <taxon>Entelegynae</taxon>
        <taxon>Araneoidea</taxon>
        <taxon>Araneidae</taxon>
        <taxon>Araneus</taxon>
    </lineage>
</organism>
<dbReference type="OrthoDB" id="7694577at2759"/>
<name>A0A4Y2PUB8_ARAVE</name>
<sequence length="128" mass="14481">MARAQADDEELFTFQSANSNLVFKTISLALQSTPLHCDVSTGNYRPFVPKPFRTTIINMIHPLAHSGAKATTNGVKQRFILTSLRKDCTEFCKHCILPKSPKSVVTLNPQSMIFHYLPQDLVIFIWML</sequence>
<comment type="caution">
    <text evidence="2">The sequence shown here is derived from an EMBL/GenBank/DDBJ whole genome shotgun (WGS) entry which is preliminary data.</text>
</comment>
<reference evidence="2 3" key="1">
    <citation type="journal article" date="2019" name="Sci. Rep.">
        <title>Orb-weaving spider Araneus ventricosus genome elucidates the spidroin gene catalogue.</title>
        <authorList>
            <person name="Kono N."/>
            <person name="Nakamura H."/>
            <person name="Ohtoshi R."/>
            <person name="Moran D.A.P."/>
            <person name="Shinohara A."/>
            <person name="Yoshida Y."/>
            <person name="Fujiwara M."/>
            <person name="Mori M."/>
            <person name="Tomita M."/>
            <person name="Arakawa K."/>
        </authorList>
    </citation>
    <scope>NUCLEOTIDE SEQUENCE [LARGE SCALE GENOMIC DNA]</scope>
</reference>
<feature type="domain" description="Integrase zinc-binding" evidence="1">
    <location>
        <begin position="48"/>
        <end position="96"/>
    </location>
</feature>
<dbReference type="Proteomes" id="UP000499080">
    <property type="component" value="Unassembled WGS sequence"/>
</dbReference>
<dbReference type="Pfam" id="PF17921">
    <property type="entry name" value="Integrase_H2C2"/>
    <property type="match status" value="1"/>
</dbReference>
<dbReference type="EMBL" id="BGPR01012135">
    <property type="protein sequence ID" value="GBN54732.1"/>
    <property type="molecule type" value="Genomic_DNA"/>
</dbReference>
<dbReference type="AlphaFoldDB" id="A0A4Y2PUB8"/>
<keyword evidence="3" id="KW-1185">Reference proteome</keyword>
<gene>
    <name evidence="2" type="ORF">AVEN_68460_1</name>
</gene>
<dbReference type="Gene3D" id="1.10.340.70">
    <property type="match status" value="1"/>
</dbReference>
<accession>A0A4Y2PUB8</accession>
<evidence type="ECO:0000313" key="2">
    <source>
        <dbReference type="EMBL" id="GBN54732.1"/>
    </source>
</evidence>
<dbReference type="InterPro" id="IPR041588">
    <property type="entry name" value="Integrase_H2C2"/>
</dbReference>